<dbReference type="InterPro" id="IPR036388">
    <property type="entry name" value="WH-like_DNA-bd_sf"/>
</dbReference>
<dbReference type="InterPro" id="IPR013249">
    <property type="entry name" value="RNA_pol_sigma70_r4_t2"/>
</dbReference>
<accession>A0A1H9N637</accession>
<dbReference type="PANTHER" id="PTHR43133">
    <property type="entry name" value="RNA POLYMERASE ECF-TYPE SIGMA FACTO"/>
    <property type="match status" value="1"/>
</dbReference>
<dbReference type="Gene3D" id="1.10.10.10">
    <property type="entry name" value="Winged helix-like DNA-binding domain superfamily/Winged helix DNA-binding domain"/>
    <property type="match status" value="1"/>
</dbReference>
<keyword evidence="2" id="KW-0805">Transcription regulation</keyword>
<dbReference type="InterPro" id="IPR013325">
    <property type="entry name" value="RNA_pol_sigma_r2"/>
</dbReference>
<proteinExistence type="inferred from homology"/>
<evidence type="ECO:0000256" key="1">
    <source>
        <dbReference type="ARBA" id="ARBA00010641"/>
    </source>
</evidence>
<dbReference type="InterPro" id="IPR014284">
    <property type="entry name" value="RNA_pol_sigma-70_dom"/>
</dbReference>
<dbReference type="STRING" id="155974.SAMN04487818_102532"/>
<evidence type="ECO:0000256" key="4">
    <source>
        <dbReference type="ARBA" id="ARBA00023125"/>
    </source>
</evidence>
<evidence type="ECO:0000256" key="5">
    <source>
        <dbReference type="ARBA" id="ARBA00023163"/>
    </source>
</evidence>
<keyword evidence="4" id="KW-0238">DNA-binding</keyword>
<dbReference type="InterPro" id="IPR039425">
    <property type="entry name" value="RNA_pol_sigma-70-like"/>
</dbReference>
<dbReference type="Pfam" id="PF04542">
    <property type="entry name" value="Sigma70_r2"/>
    <property type="match status" value="1"/>
</dbReference>
<dbReference type="GO" id="GO:0006352">
    <property type="term" value="P:DNA-templated transcription initiation"/>
    <property type="evidence" value="ECO:0007669"/>
    <property type="project" value="InterPro"/>
</dbReference>
<organism evidence="8 9">
    <name type="scientific">Actinokineospora terrae</name>
    <dbReference type="NCBI Taxonomy" id="155974"/>
    <lineage>
        <taxon>Bacteria</taxon>
        <taxon>Bacillati</taxon>
        <taxon>Actinomycetota</taxon>
        <taxon>Actinomycetes</taxon>
        <taxon>Pseudonocardiales</taxon>
        <taxon>Pseudonocardiaceae</taxon>
        <taxon>Actinokineospora</taxon>
    </lineage>
</organism>
<keyword evidence="9" id="KW-1185">Reference proteome</keyword>
<name>A0A1H9N637_9PSEU</name>
<evidence type="ECO:0000259" key="7">
    <source>
        <dbReference type="Pfam" id="PF08281"/>
    </source>
</evidence>
<keyword evidence="3" id="KW-0731">Sigma factor</keyword>
<dbReference type="GO" id="GO:0016987">
    <property type="term" value="F:sigma factor activity"/>
    <property type="evidence" value="ECO:0007669"/>
    <property type="project" value="UniProtKB-KW"/>
</dbReference>
<feature type="domain" description="RNA polymerase sigma factor 70 region 4 type 2" evidence="7">
    <location>
        <begin position="118"/>
        <end position="163"/>
    </location>
</feature>
<evidence type="ECO:0000313" key="8">
    <source>
        <dbReference type="EMBL" id="SER31358.1"/>
    </source>
</evidence>
<dbReference type="InterPro" id="IPR013324">
    <property type="entry name" value="RNA_pol_sigma_r3/r4-like"/>
</dbReference>
<dbReference type="PANTHER" id="PTHR43133:SF8">
    <property type="entry name" value="RNA POLYMERASE SIGMA FACTOR HI_1459-RELATED"/>
    <property type="match status" value="1"/>
</dbReference>
<dbReference type="SUPFAM" id="SSF88946">
    <property type="entry name" value="Sigma2 domain of RNA polymerase sigma factors"/>
    <property type="match status" value="1"/>
</dbReference>
<evidence type="ECO:0000259" key="6">
    <source>
        <dbReference type="Pfam" id="PF04542"/>
    </source>
</evidence>
<sequence length="193" mass="22051">MSPRIPDEAAKEVAELFRYTARDLHRYAFRLNRGDAASAEDQVQDAFQAAALAWPALRPLSAGRRRAWLFAVVRNKSIDTWRKSTGVESLTETGISTAPEDTHYRAVHLILLERCWKLLLTMPTARFRVAYLRWHESMSTREIADHLGIAPSTVRVHIKHARDEIIANIGPDVPFLVESERPIARSERKEVEQ</sequence>
<dbReference type="GO" id="GO:0003677">
    <property type="term" value="F:DNA binding"/>
    <property type="evidence" value="ECO:0007669"/>
    <property type="project" value="UniProtKB-KW"/>
</dbReference>
<evidence type="ECO:0000256" key="2">
    <source>
        <dbReference type="ARBA" id="ARBA00023015"/>
    </source>
</evidence>
<dbReference type="Proteomes" id="UP000199051">
    <property type="component" value="Unassembled WGS sequence"/>
</dbReference>
<dbReference type="Pfam" id="PF08281">
    <property type="entry name" value="Sigma70_r4_2"/>
    <property type="match status" value="1"/>
</dbReference>
<dbReference type="AlphaFoldDB" id="A0A1H9N637"/>
<reference evidence="9" key="1">
    <citation type="submission" date="2016-10" db="EMBL/GenBank/DDBJ databases">
        <authorList>
            <person name="Varghese N."/>
            <person name="Submissions S."/>
        </authorList>
    </citation>
    <scope>NUCLEOTIDE SEQUENCE [LARGE SCALE GENOMIC DNA]</scope>
    <source>
        <strain evidence="9">DSM 44260</strain>
    </source>
</reference>
<protein>
    <submittedName>
        <fullName evidence="8">RNA polymerase sigma-70 factor, ECF subfamily</fullName>
    </submittedName>
</protein>
<feature type="domain" description="RNA polymerase sigma-70 region 2" evidence="6">
    <location>
        <begin position="16"/>
        <end position="84"/>
    </location>
</feature>
<evidence type="ECO:0000256" key="3">
    <source>
        <dbReference type="ARBA" id="ARBA00023082"/>
    </source>
</evidence>
<comment type="similarity">
    <text evidence="1">Belongs to the sigma-70 factor family. ECF subfamily.</text>
</comment>
<dbReference type="EMBL" id="FOGI01000002">
    <property type="protein sequence ID" value="SER31358.1"/>
    <property type="molecule type" value="Genomic_DNA"/>
</dbReference>
<keyword evidence="5" id="KW-0804">Transcription</keyword>
<dbReference type="NCBIfam" id="TIGR02937">
    <property type="entry name" value="sigma70-ECF"/>
    <property type="match status" value="1"/>
</dbReference>
<dbReference type="InterPro" id="IPR007627">
    <property type="entry name" value="RNA_pol_sigma70_r2"/>
</dbReference>
<evidence type="ECO:0000313" key="9">
    <source>
        <dbReference type="Proteomes" id="UP000199051"/>
    </source>
</evidence>
<dbReference type="SUPFAM" id="SSF88659">
    <property type="entry name" value="Sigma3 and sigma4 domains of RNA polymerase sigma factors"/>
    <property type="match status" value="1"/>
</dbReference>
<dbReference type="Gene3D" id="1.10.1740.10">
    <property type="match status" value="1"/>
</dbReference>
<dbReference type="RefSeq" id="WP_092775424.1">
    <property type="nucleotide sequence ID" value="NZ_FOGI01000002.1"/>
</dbReference>
<gene>
    <name evidence="8" type="ORF">SAMN04487818_102532</name>
</gene>